<dbReference type="InterPro" id="IPR020046">
    <property type="entry name" value="5-3_exonucl_a-hlix_arch_N"/>
</dbReference>
<dbReference type="SMART" id="SM00475">
    <property type="entry name" value="53EXOc"/>
    <property type="match status" value="1"/>
</dbReference>
<dbReference type="InterPro" id="IPR002421">
    <property type="entry name" value="5-3_exonuclease"/>
</dbReference>
<dbReference type="InterPro" id="IPR038969">
    <property type="entry name" value="FEN"/>
</dbReference>
<dbReference type="FunFam" id="3.40.50.1010:FF:000001">
    <property type="entry name" value="DNA polymerase I"/>
    <property type="match status" value="1"/>
</dbReference>
<dbReference type="SUPFAM" id="SSF88723">
    <property type="entry name" value="PIN domain-like"/>
    <property type="match status" value="1"/>
</dbReference>
<dbReference type="InterPro" id="IPR008918">
    <property type="entry name" value="HhH2"/>
</dbReference>
<evidence type="ECO:0000259" key="5">
    <source>
        <dbReference type="SMART" id="SM00475"/>
    </source>
</evidence>
<dbReference type="CDD" id="cd09859">
    <property type="entry name" value="PIN_53EXO"/>
    <property type="match status" value="1"/>
</dbReference>
<dbReference type="InterPro" id="IPR029060">
    <property type="entry name" value="PIN-like_dom_sf"/>
</dbReference>
<keyword evidence="4" id="KW-0238">DNA-binding</keyword>
<evidence type="ECO:0000313" key="6">
    <source>
        <dbReference type="EMBL" id="HCK31484.1"/>
    </source>
</evidence>
<dbReference type="AlphaFoldDB" id="A0A3D2SS24"/>
<organism evidence="6 7">
    <name type="scientific">Acinetobacter ursingii</name>
    <dbReference type="NCBI Taxonomy" id="108980"/>
    <lineage>
        <taxon>Bacteria</taxon>
        <taxon>Pseudomonadati</taxon>
        <taxon>Pseudomonadota</taxon>
        <taxon>Gammaproteobacteria</taxon>
        <taxon>Moraxellales</taxon>
        <taxon>Moraxellaceae</taxon>
        <taxon>Acinetobacter</taxon>
    </lineage>
</organism>
<evidence type="ECO:0000256" key="2">
    <source>
        <dbReference type="ARBA" id="ARBA00022801"/>
    </source>
</evidence>
<accession>A0A3D2SS24</accession>
<dbReference type="SUPFAM" id="SSF47807">
    <property type="entry name" value="5' to 3' exonuclease, C-terminal subdomain"/>
    <property type="match status" value="1"/>
</dbReference>
<dbReference type="Gene3D" id="3.40.50.1010">
    <property type="entry name" value="5'-nuclease"/>
    <property type="match status" value="1"/>
</dbReference>
<dbReference type="InterPro" id="IPR020045">
    <property type="entry name" value="DNA_polI_H3TH"/>
</dbReference>
<proteinExistence type="predicted"/>
<dbReference type="Gene3D" id="1.10.150.20">
    <property type="entry name" value="5' to 3' exonuclease, C-terminal subdomain"/>
    <property type="match status" value="1"/>
</dbReference>
<dbReference type="SMART" id="SM00279">
    <property type="entry name" value="HhH2"/>
    <property type="match status" value="1"/>
</dbReference>
<feature type="domain" description="5'-3' exonuclease" evidence="5">
    <location>
        <begin position="1"/>
        <end position="252"/>
    </location>
</feature>
<reference evidence="6 7" key="1">
    <citation type="journal article" date="2018" name="Nat. Biotechnol.">
        <title>A standardized bacterial taxonomy based on genome phylogeny substantially revises the tree of life.</title>
        <authorList>
            <person name="Parks D.H."/>
            <person name="Chuvochina M."/>
            <person name="Waite D.W."/>
            <person name="Rinke C."/>
            <person name="Skarshewski A."/>
            <person name="Chaumeil P.A."/>
            <person name="Hugenholtz P."/>
        </authorList>
    </citation>
    <scope>NUCLEOTIDE SEQUENCE [LARGE SCALE GENOMIC DNA]</scope>
    <source>
        <strain evidence="6">UBA9669</strain>
    </source>
</reference>
<evidence type="ECO:0000256" key="1">
    <source>
        <dbReference type="ARBA" id="ARBA00022722"/>
    </source>
</evidence>
<keyword evidence="2" id="KW-0378">Hydrolase</keyword>
<dbReference type="PANTHER" id="PTHR42646">
    <property type="entry name" value="FLAP ENDONUCLEASE XNI"/>
    <property type="match status" value="1"/>
</dbReference>
<keyword evidence="1" id="KW-0540">Nuclease</keyword>
<protein>
    <submittedName>
        <fullName evidence="6">DNA polymerase I</fullName>
    </submittedName>
</protein>
<evidence type="ECO:0000313" key="7">
    <source>
        <dbReference type="Proteomes" id="UP000263596"/>
    </source>
</evidence>
<keyword evidence="3" id="KW-0269">Exonuclease</keyword>
<dbReference type="GO" id="GO:0003677">
    <property type="term" value="F:DNA binding"/>
    <property type="evidence" value="ECO:0007669"/>
    <property type="project" value="UniProtKB-KW"/>
</dbReference>
<dbReference type="CDD" id="cd09898">
    <property type="entry name" value="H3TH_53EXO"/>
    <property type="match status" value="1"/>
</dbReference>
<dbReference type="GO" id="GO:0017108">
    <property type="term" value="F:5'-flap endonuclease activity"/>
    <property type="evidence" value="ECO:0007669"/>
    <property type="project" value="InterPro"/>
</dbReference>
<dbReference type="GO" id="GO:0033567">
    <property type="term" value="P:DNA replication, Okazaki fragment processing"/>
    <property type="evidence" value="ECO:0007669"/>
    <property type="project" value="InterPro"/>
</dbReference>
<sequence>MPPFVLVDGSYFLFRAFHALPPLTTSTGLQTNAIRGAISAIQKLMRRTQPTHMAVIFDTPEPTFRHELSPIYKGDRPSMPDELAQQIPYLHALIKALGIPLYMLPGAEADDIIGTLAKHAEKEGHQVLISTGDKDMAQLVNEKVTLEDSFKDKPMDIQGVFDKFGVWPNQIIDYLTLMGDASDGIMGVPGIGAKTAAKLLTEYGSIGGILENVDQIKGKVGQSIKDNVDGIAIDHQLASIVCDLDLGLTWDD</sequence>
<comment type="caution">
    <text evidence="6">The sequence shown here is derived from an EMBL/GenBank/DDBJ whole genome shotgun (WGS) entry which is preliminary data.</text>
</comment>
<dbReference type="EMBL" id="DPVE01000288">
    <property type="protein sequence ID" value="HCK31484.1"/>
    <property type="molecule type" value="Genomic_DNA"/>
</dbReference>
<dbReference type="InterPro" id="IPR036279">
    <property type="entry name" value="5-3_exonuclease_C_sf"/>
</dbReference>
<dbReference type="Pfam" id="PF02739">
    <property type="entry name" value="5_3_exonuc_N"/>
    <property type="match status" value="1"/>
</dbReference>
<dbReference type="Pfam" id="PF01367">
    <property type="entry name" value="5_3_exonuc"/>
    <property type="match status" value="1"/>
</dbReference>
<gene>
    <name evidence="6" type="ORF">DHW29_15760</name>
</gene>
<evidence type="ECO:0000256" key="3">
    <source>
        <dbReference type="ARBA" id="ARBA00022839"/>
    </source>
</evidence>
<dbReference type="PANTHER" id="PTHR42646:SF2">
    <property type="entry name" value="5'-3' EXONUCLEASE FAMILY PROTEIN"/>
    <property type="match status" value="1"/>
</dbReference>
<dbReference type="Proteomes" id="UP000263596">
    <property type="component" value="Unassembled WGS sequence"/>
</dbReference>
<feature type="non-terminal residue" evidence="6">
    <location>
        <position position="252"/>
    </location>
</feature>
<dbReference type="GO" id="GO:0008409">
    <property type="term" value="F:5'-3' exonuclease activity"/>
    <property type="evidence" value="ECO:0007669"/>
    <property type="project" value="InterPro"/>
</dbReference>
<dbReference type="FunFam" id="1.10.150.20:FF:000003">
    <property type="entry name" value="DNA polymerase I"/>
    <property type="match status" value="1"/>
</dbReference>
<name>A0A3D2SS24_9GAMM</name>
<evidence type="ECO:0000256" key="4">
    <source>
        <dbReference type="ARBA" id="ARBA00023125"/>
    </source>
</evidence>